<sequence>MVILRGRRFHESQELQSLLHEAELHSQGVILLFLGDEAVDIRGTTNCHSDGASQGQSRSEGAAAGHGRYLLLMIDGTWRQAKEMYKELRSWLPAFVQLAHLPVDERKEENAAQGYLVRSQPAPACLSTMEAVARALAIMEGTPQIEELLLRPLRLMTLLQAEFDPSTRTRLHQGTAMRTNGKSYGFKIPASLQS</sequence>
<dbReference type="EMBL" id="CAUYUE010000017">
    <property type="protein sequence ID" value="CAK0787545.1"/>
    <property type="molecule type" value="Genomic_DNA"/>
</dbReference>
<evidence type="ECO:0000256" key="5">
    <source>
        <dbReference type="ARBA" id="ARBA00034489"/>
    </source>
</evidence>
<evidence type="ECO:0000259" key="7">
    <source>
        <dbReference type="SMART" id="SM01144"/>
    </source>
</evidence>
<dbReference type="InterPro" id="IPR039262">
    <property type="entry name" value="DTWD2/TAPT"/>
</dbReference>
<gene>
    <name evidence="8" type="ORF">CVIRNUC_010766</name>
</gene>
<organism evidence="8 9">
    <name type="scientific">Coccomyxa viridis</name>
    <dbReference type="NCBI Taxonomy" id="1274662"/>
    <lineage>
        <taxon>Eukaryota</taxon>
        <taxon>Viridiplantae</taxon>
        <taxon>Chlorophyta</taxon>
        <taxon>core chlorophytes</taxon>
        <taxon>Trebouxiophyceae</taxon>
        <taxon>Trebouxiophyceae incertae sedis</taxon>
        <taxon>Coccomyxaceae</taxon>
        <taxon>Coccomyxa</taxon>
    </lineage>
</organism>
<evidence type="ECO:0000256" key="1">
    <source>
        <dbReference type="ARBA" id="ARBA00012386"/>
    </source>
</evidence>
<dbReference type="GO" id="GO:0016432">
    <property type="term" value="F:tRNA-uridine aminocarboxypropyltransferase activity"/>
    <property type="evidence" value="ECO:0007669"/>
    <property type="project" value="UniProtKB-EC"/>
</dbReference>
<dbReference type="PANTHER" id="PTHR21392">
    <property type="entry name" value="TRNA-URIDINE AMINOCARBOXYPROPYLTRANSFERASE 2"/>
    <property type="match status" value="1"/>
</dbReference>
<dbReference type="Pfam" id="PF03942">
    <property type="entry name" value="DTW"/>
    <property type="match status" value="1"/>
</dbReference>
<comment type="caution">
    <text evidence="8">The sequence shown here is derived from an EMBL/GenBank/DDBJ whole genome shotgun (WGS) entry which is preliminary data.</text>
</comment>
<keyword evidence="4" id="KW-0819">tRNA processing</keyword>
<keyword evidence="3" id="KW-0949">S-adenosyl-L-methionine</keyword>
<dbReference type="EC" id="2.5.1.25" evidence="1"/>
<keyword evidence="9" id="KW-1185">Reference proteome</keyword>
<dbReference type="GO" id="GO:0008033">
    <property type="term" value="P:tRNA processing"/>
    <property type="evidence" value="ECO:0007669"/>
    <property type="project" value="UniProtKB-KW"/>
</dbReference>
<comment type="catalytic activity">
    <reaction evidence="6">
        <text>a uridine in tRNA + S-adenosyl-L-methionine = a 3-[(3S)-3-amino-3-carboxypropyl]uridine in tRNA + S-methyl-5'-thioadenosine + H(+)</text>
        <dbReference type="Rhea" id="RHEA:62432"/>
        <dbReference type="Rhea" id="RHEA-COMP:13339"/>
        <dbReference type="Rhea" id="RHEA-COMP:16092"/>
        <dbReference type="ChEBI" id="CHEBI:15378"/>
        <dbReference type="ChEBI" id="CHEBI:17509"/>
        <dbReference type="ChEBI" id="CHEBI:59789"/>
        <dbReference type="ChEBI" id="CHEBI:65315"/>
        <dbReference type="ChEBI" id="CHEBI:82930"/>
        <dbReference type="EC" id="2.5.1.25"/>
    </reaction>
</comment>
<evidence type="ECO:0000313" key="9">
    <source>
        <dbReference type="Proteomes" id="UP001314263"/>
    </source>
</evidence>
<evidence type="ECO:0000256" key="4">
    <source>
        <dbReference type="ARBA" id="ARBA00022694"/>
    </source>
</evidence>
<reference evidence="8 9" key="1">
    <citation type="submission" date="2023-10" db="EMBL/GenBank/DDBJ databases">
        <authorList>
            <person name="Maclean D."/>
            <person name="Macfadyen A."/>
        </authorList>
    </citation>
    <scope>NUCLEOTIDE SEQUENCE [LARGE SCALE GENOMIC DNA]</scope>
</reference>
<evidence type="ECO:0000313" key="8">
    <source>
        <dbReference type="EMBL" id="CAK0787545.1"/>
    </source>
</evidence>
<name>A0AAV1IMR7_9CHLO</name>
<dbReference type="PANTHER" id="PTHR21392:SF0">
    <property type="entry name" value="TRNA-URIDINE AMINOCARBOXYPROPYLTRANSFERASE 2"/>
    <property type="match status" value="1"/>
</dbReference>
<dbReference type="InterPro" id="IPR005636">
    <property type="entry name" value="DTW"/>
</dbReference>
<accession>A0AAV1IMR7</accession>
<keyword evidence="2" id="KW-0808">Transferase</keyword>
<evidence type="ECO:0000256" key="2">
    <source>
        <dbReference type="ARBA" id="ARBA00022679"/>
    </source>
</evidence>
<dbReference type="SMART" id="SM01144">
    <property type="entry name" value="DTW"/>
    <property type="match status" value="1"/>
</dbReference>
<feature type="domain" description="DTW" evidence="7">
    <location>
        <begin position="1"/>
        <end position="165"/>
    </location>
</feature>
<protein>
    <recommendedName>
        <fullName evidence="1">tRNA-uridine aminocarboxypropyltransferase</fullName>
        <ecNumber evidence="1">2.5.1.25</ecNumber>
    </recommendedName>
</protein>
<dbReference type="Proteomes" id="UP001314263">
    <property type="component" value="Unassembled WGS sequence"/>
</dbReference>
<proteinExistence type="inferred from homology"/>
<evidence type="ECO:0000256" key="3">
    <source>
        <dbReference type="ARBA" id="ARBA00022691"/>
    </source>
</evidence>
<evidence type="ECO:0000256" key="6">
    <source>
        <dbReference type="ARBA" id="ARBA00048718"/>
    </source>
</evidence>
<comment type="similarity">
    <text evidence="5">Belongs to the TDD superfamily. DTWD2 family.</text>
</comment>
<dbReference type="AlphaFoldDB" id="A0AAV1IMR7"/>